<dbReference type="PROSITE" id="PS50846">
    <property type="entry name" value="HMA_2"/>
    <property type="match status" value="1"/>
</dbReference>
<dbReference type="EMBL" id="CP141261">
    <property type="protein sequence ID" value="WRL66512.1"/>
    <property type="molecule type" value="Genomic_DNA"/>
</dbReference>
<evidence type="ECO:0000313" key="4">
    <source>
        <dbReference type="Proteomes" id="UP001324287"/>
    </source>
</evidence>
<protein>
    <submittedName>
        <fullName evidence="3">Heavy-metal-associated domain-containing protein</fullName>
    </submittedName>
</protein>
<feature type="domain" description="HMA" evidence="2">
    <location>
        <begin position="1"/>
        <end position="63"/>
    </location>
</feature>
<evidence type="ECO:0000313" key="3">
    <source>
        <dbReference type="EMBL" id="WRL66512.1"/>
    </source>
</evidence>
<keyword evidence="4" id="KW-1185">Reference proteome</keyword>
<feature type="compositionally biased region" description="Low complexity" evidence="1">
    <location>
        <begin position="65"/>
        <end position="78"/>
    </location>
</feature>
<dbReference type="InterPro" id="IPR006121">
    <property type="entry name" value="HMA_dom"/>
</dbReference>
<dbReference type="CDD" id="cd00371">
    <property type="entry name" value="HMA"/>
    <property type="match status" value="1"/>
</dbReference>
<dbReference type="SUPFAM" id="SSF55008">
    <property type="entry name" value="HMA, heavy metal-associated domain"/>
    <property type="match status" value="1"/>
</dbReference>
<reference evidence="3 4" key="1">
    <citation type="submission" date="2023-12" db="EMBL/GenBank/DDBJ databases">
        <title>Blastococcus brunescens sp. nov., an actonobacterium isolated from sandstone collected in sahara desert.</title>
        <authorList>
            <person name="Gtari M."/>
            <person name="Ghodhbane F."/>
        </authorList>
    </citation>
    <scope>NUCLEOTIDE SEQUENCE [LARGE SCALE GENOMIC DNA]</scope>
    <source>
        <strain evidence="3 4">BMG 8361</strain>
    </source>
</reference>
<gene>
    <name evidence="3" type="ORF">U6N30_14505</name>
</gene>
<dbReference type="InterPro" id="IPR036163">
    <property type="entry name" value="HMA_dom_sf"/>
</dbReference>
<dbReference type="Pfam" id="PF00403">
    <property type="entry name" value="HMA"/>
    <property type="match status" value="1"/>
</dbReference>
<sequence length="98" mass="10091">MISIHVPAMRSRRCVRAISARVNDVPGVQTLEFDLATKTVHVTGPAGPAAVAAAIGAAGYAVDERAGASSSAATTPAGEPWTPSPPPLSVCRKSRDRR</sequence>
<organism evidence="3 4">
    <name type="scientific">Blastococcus brunescens</name>
    <dbReference type="NCBI Taxonomy" id="1564165"/>
    <lineage>
        <taxon>Bacteria</taxon>
        <taxon>Bacillati</taxon>
        <taxon>Actinomycetota</taxon>
        <taxon>Actinomycetes</taxon>
        <taxon>Geodermatophilales</taxon>
        <taxon>Geodermatophilaceae</taxon>
        <taxon>Blastococcus</taxon>
    </lineage>
</organism>
<evidence type="ECO:0000259" key="2">
    <source>
        <dbReference type="PROSITE" id="PS50846"/>
    </source>
</evidence>
<dbReference type="RefSeq" id="WP_324277824.1">
    <property type="nucleotide sequence ID" value="NZ_CP141261.1"/>
</dbReference>
<proteinExistence type="predicted"/>
<dbReference type="Proteomes" id="UP001324287">
    <property type="component" value="Chromosome"/>
</dbReference>
<accession>A0ABZ1B803</accession>
<feature type="region of interest" description="Disordered" evidence="1">
    <location>
        <begin position="65"/>
        <end position="98"/>
    </location>
</feature>
<evidence type="ECO:0000256" key="1">
    <source>
        <dbReference type="SAM" id="MobiDB-lite"/>
    </source>
</evidence>
<name>A0ABZ1B803_9ACTN</name>
<dbReference type="Gene3D" id="3.30.70.100">
    <property type="match status" value="1"/>
</dbReference>